<gene>
    <name evidence="1" type="ORF">FD15_GL000519</name>
</gene>
<evidence type="ECO:0000313" key="1">
    <source>
        <dbReference type="EMBL" id="KRN06956.1"/>
    </source>
</evidence>
<dbReference type="PATRIC" id="fig|1423806.3.peg.527"/>
<keyword evidence="2" id="KW-1185">Reference proteome</keyword>
<dbReference type="Proteomes" id="UP000050961">
    <property type="component" value="Unassembled WGS sequence"/>
</dbReference>
<protein>
    <recommendedName>
        <fullName evidence="3">Amino acid biosynthesis protein</fullName>
    </recommendedName>
</protein>
<evidence type="ECO:0008006" key="3">
    <source>
        <dbReference type="Google" id="ProtNLM"/>
    </source>
</evidence>
<reference evidence="1 2" key="1">
    <citation type="journal article" date="2015" name="Genome Announc.">
        <title>Expanding the biotechnology potential of lactobacilli through comparative genomics of 213 strains and associated genera.</title>
        <authorList>
            <person name="Sun Z."/>
            <person name="Harris H.M."/>
            <person name="McCann A."/>
            <person name="Guo C."/>
            <person name="Argimon S."/>
            <person name="Zhang W."/>
            <person name="Yang X."/>
            <person name="Jeffery I.B."/>
            <person name="Cooney J.C."/>
            <person name="Kagawa T.F."/>
            <person name="Liu W."/>
            <person name="Song Y."/>
            <person name="Salvetti E."/>
            <person name="Wrobel A."/>
            <person name="Rasinkangas P."/>
            <person name="Parkhill J."/>
            <person name="Rea M.C."/>
            <person name="O'Sullivan O."/>
            <person name="Ritari J."/>
            <person name="Douillard F.P."/>
            <person name="Paul Ross R."/>
            <person name="Yang R."/>
            <person name="Briner A.E."/>
            <person name="Felis G.E."/>
            <person name="de Vos W.M."/>
            <person name="Barrangou R."/>
            <person name="Klaenhammer T.R."/>
            <person name="Caufield P.W."/>
            <person name="Cui Y."/>
            <person name="Zhang H."/>
            <person name="O'Toole P.W."/>
        </authorList>
    </citation>
    <scope>NUCLEOTIDE SEQUENCE [LARGE SCALE GENOMIC DNA]</scope>
    <source>
        <strain evidence="1 2">DSM 21376</strain>
    </source>
</reference>
<accession>A0A0R2E2L0</accession>
<comment type="caution">
    <text evidence="1">The sequence shown here is derived from an EMBL/GenBank/DDBJ whole genome shotgun (WGS) entry which is preliminary data.</text>
</comment>
<dbReference type="AlphaFoldDB" id="A0A0R2E2L0"/>
<dbReference type="EMBL" id="AYZF01000008">
    <property type="protein sequence ID" value="KRN06956.1"/>
    <property type="molecule type" value="Genomic_DNA"/>
</dbReference>
<name>A0A0R2E2L0_9LACO</name>
<dbReference type="eggNOG" id="ENOG5032W87">
    <property type="taxonomic scope" value="Bacteria"/>
</dbReference>
<dbReference type="STRING" id="1423806.FD15_GL000519"/>
<proteinExistence type="predicted"/>
<evidence type="ECO:0000313" key="2">
    <source>
        <dbReference type="Proteomes" id="UP000050961"/>
    </source>
</evidence>
<sequence length="178" mass="20519">MSSVIIHTLGPQETDSNDAAHYYVQQKLAGKAQITLHDSYAEIIQCFSQYQNDFFLVPTAFKSAALNITWGELHYQYLDQLLLQDCFMHRLNPLVIIENCTRKNGIAYSHPATAKLLTSKVKLQHMRYSSSKYLAYQQYLCDGQYVLTNEKNIALSPNEKIVARYEPQMIWSLYQIKG</sequence>
<organism evidence="1 2">
    <name type="scientific">Liquorilactobacillus sucicola DSM 21376 = JCM 15457</name>
    <dbReference type="NCBI Taxonomy" id="1423806"/>
    <lineage>
        <taxon>Bacteria</taxon>
        <taxon>Bacillati</taxon>
        <taxon>Bacillota</taxon>
        <taxon>Bacilli</taxon>
        <taxon>Lactobacillales</taxon>
        <taxon>Lactobacillaceae</taxon>
        <taxon>Liquorilactobacillus</taxon>
    </lineage>
</organism>